<dbReference type="EMBL" id="LABZ01000248">
    <property type="protein sequence ID" value="KMO31318.1"/>
    <property type="molecule type" value="Genomic_DNA"/>
</dbReference>
<accession>A0A0J6SD82</accession>
<keyword evidence="3" id="KW-1185">Reference proteome</keyword>
<proteinExistence type="predicted"/>
<dbReference type="Proteomes" id="UP000036449">
    <property type="component" value="Unassembled WGS sequence"/>
</dbReference>
<protein>
    <submittedName>
        <fullName evidence="2">Uncharacterized protein</fullName>
    </submittedName>
</protein>
<dbReference type="PATRIC" id="fig|1187852.3.peg.3483"/>
<evidence type="ECO:0000313" key="2">
    <source>
        <dbReference type="EMBL" id="KMO31318.1"/>
    </source>
</evidence>
<sequence>MEEMVFAGRQGRPMTDSEHHLFESLASDVAEFDAGATAAKVEPTLPPGPSPALPPPTTPPAMQAQGMINNDHAAEICRICLAGDAAHLASGLIAEGVSIAEARERVGATSTIREAVTHAHRMAPHAVPRDQAAAYLAQGLSVQAAREDLFARMVAAEEATSISSHIPATRGNAGHAASISSMERELRRAGRGKPESP</sequence>
<organism evidence="2 3">
    <name type="scientific">Methylobacterium tarhaniae</name>
    <dbReference type="NCBI Taxonomy" id="1187852"/>
    <lineage>
        <taxon>Bacteria</taxon>
        <taxon>Pseudomonadati</taxon>
        <taxon>Pseudomonadota</taxon>
        <taxon>Alphaproteobacteria</taxon>
        <taxon>Hyphomicrobiales</taxon>
        <taxon>Methylobacteriaceae</taxon>
        <taxon>Methylobacterium</taxon>
    </lineage>
</organism>
<name>A0A0J6SD82_9HYPH</name>
<feature type="compositionally biased region" description="Basic and acidic residues" evidence="1">
    <location>
        <begin position="182"/>
        <end position="197"/>
    </location>
</feature>
<evidence type="ECO:0000256" key="1">
    <source>
        <dbReference type="SAM" id="MobiDB-lite"/>
    </source>
</evidence>
<feature type="compositionally biased region" description="Pro residues" evidence="1">
    <location>
        <begin position="44"/>
        <end position="59"/>
    </location>
</feature>
<comment type="caution">
    <text evidence="2">The sequence shown here is derived from an EMBL/GenBank/DDBJ whole genome shotgun (WGS) entry which is preliminary data.</text>
</comment>
<reference evidence="2 3" key="1">
    <citation type="submission" date="2015-03" db="EMBL/GenBank/DDBJ databases">
        <title>Genome sequencing of Methylobacterium tarhaniae DSM 25844.</title>
        <authorList>
            <person name="Chaudhry V."/>
            <person name="Patil P.B."/>
        </authorList>
    </citation>
    <scope>NUCLEOTIDE SEQUENCE [LARGE SCALE GENOMIC DNA]</scope>
    <source>
        <strain evidence="2 3">DSM 25844</strain>
    </source>
</reference>
<feature type="region of interest" description="Disordered" evidence="1">
    <location>
        <begin position="165"/>
        <end position="197"/>
    </location>
</feature>
<evidence type="ECO:0000313" key="3">
    <source>
        <dbReference type="Proteomes" id="UP000036449"/>
    </source>
</evidence>
<gene>
    <name evidence="2" type="ORF">VQ03_27355</name>
</gene>
<dbReference type="AlphaFoldDB" id="A0A0J6SD82"/>
<feature type="region of interest" description="Disordered" evidence="1">
    <location>
        <begin position="40"/>
        <end position="64"/>
    </location>
</feature>